<proteinExistence type="predicted"/>
<feature type="domain" description="HAMP" evidence="14">
    <location>
        <begin position="1585"/>
        <end position="1637"/>
    </location>
</feature>
<evidence type="ECO:0000256" key="2">
    <source>
        <dbReference type="ARBA" id="ARBA00012438"/>
    </source>
</evidence>
<dbReference type="GO" id="GO:0005524">
    <property type="term" value="F:ATP binding"/>
    <property type="evidence" value="ECO:0007669"/>
    <property type="project" value="UniProtKB-KW"/>
</dbReference>
<dbReference type="Pfam" id="PF18947">
    <property type="entry name" value="HAMP_2"/>
    <property type="match status" value="2"/>
</dbReference>
<gene>
    <name evidence="15" type="ORF">MYCIT1_LOCUS2636</name>
</gene>
<evidence type="ECO:0000259" key="13">
    <source>
        <dbReference type="PROSITE" id="PS50110"/>
    </source>
</evidence>
<feature type="domain" description="HAMP" evidence="14">
    <location>
        <begin position="1677"/>
        <end position="1729"/>
    </location>
</feature>
<dbReference type="SMART" id="SM00304">
    <property type="entry name" value="HAMP"/>
    <property type="match status" value="21"/>
</dbReference>
<dbReference type="InterPro" id="IPR003661">
    <property type="entry name" value="HisK_dim/P_dom"/>
</dbReference>
<dbReference type="PROSITE" id="PS50110">
    <property type="entry name" value="RESPONSE_REGULATORY"/>
    <property type="match status" value="1"/>
</dbReference>
<feature type="domain" description="HAMP" evidence="14">
    <location>
        <begin position="1309"/>
        <end position="1361"/>
    </location>
</feature>
<dbReference type="InterPro" id="IPR011006">
    <property type="entry name" value="CheY-like_superfamily"/>
</dbReference>
<feature type="region of interest" description="Disordered" evidence="11">
    <location>
        <begin position="55"/>
        <end position="120"/>
    </location>
</feature>
<evidence type="ECO:0000256" key="10">
    <source>
        <dbReference type="PROSITE-ProRule" id="PRU00169"/>
    </source>
</evidence>
<evidence type="ECO:0000313" key="15">
    <source>
        <dbReference type="EMBL" id="CAK5263273.1"/>
    </source>
</evidence>
<keyword evidence="5" id="KW-0677">Repeat</keyword>
<feature type="domain" description="HAMP" evidence="14">
    <location>
        <begin position="1033"/>
        <end position="1085"/>
    </location>
</feature>
<feature type="domain" description="HAMP" evidence="14">
    <location>
        <begin position="1953"/>
        <end position="2006"/>
    </location>
</feature>
<dbReference type="FunFam" id="1.20.120.1530:FF:000003">
    <property type="entry name" value="Atypical/HisK protein kinase"/>
    <property type="match status" value="1"/>
</dbReference>
<dbReference type="InterPro" id="IPR003660">
    <property type="entry name" value="HAMP_dom"/>
</dbReference>
<dbReference type="GO" id="GO:0016020">
    <property type="term" value="C:membrane"/>
    <property type="evidence" value="ECO:0007669"/>
    <property type="project" value="InterPro"/>
</dbReference>
<dbReference type="SMART" id="SM00388">
    <property type="entry name" value="HisKA"/>
    <property type="match status" value="1"/>
</dbReference>
<dbReference type="InterPro" id="IPR001789">
    <property type="entry name" value="Sig_transdc_resp-reg_receiver"/>
</dbReference>
<dbReference type="Gene3D" id="1.20.120.1530">
    <property type="match status" value="11"/>
</dbReference>
<dbReference type="EMBL" id="CAVNYO010000037">
    <property type="protein sequence ID" value="CAK5263273.1"/>
    <property type="molecule type" value="Genomic_DNA"/>
</dbReference>
<feature type="domain" description="HAMP" evidence="14">
    <location>
        <begin position="1401"/>
        <end position="1453"/>
    </location>
</feature>
<evidence type="ECO:0000256" key="7">
    <source>
        <dbReference type="ARBA" id="ARBA00022777"/>
    </source>
</evidence>
<feature type="compositionally biased region" description="Polar residues" evidence="11">
    <location>
        <begin position="109"/>
        <end position="118"/>
    </location>
</feature>
<feature type="modified residue" description="4-aspartylphosphate" evidence="10">
    <location>
        <position position="2545"/>
    </location>
</feature>
<feature type="domain" description="HAMP" evidence="14">
    <location>
        <begin position="187"/>
        <end position="240"/>
    </location>
</feature>
<evidence type="ECO:0000256" key="6">
    <source>
        <dbReference type="ARBA" id="ARBA00022741"/>
    </source>
</evidence>
<keyword evidence="7" id="KW-0418">Kinase</keyword>
<comment type="caution">
    <text evidence="15">The sequence shown here is derived from an EMBL/GenBank/DDBJ whole genome shotgun (WGS) entry which is preliminary data.</text>
</comment>
<feature type="compositionally biased region" description="Low complexity" evidence="11">
    <location>
        <begin position="83"/>
        <end position="96"/>
    </location>
</feature>
<dbReference type="PANTHER" id="PTHR45339:SF1">
    <property type="entry name" value="HYBRID SIGNAL TRANSDUCTION HISTIDINE KINASE J"/>
    <property type="match status" value="1"/>
</dbReference>
<dbReference type="SMART" id="SM00387">
    <property type="entry name" value="HATPase_c"/>
    <property type="match status" value="1"/>
</dbReference>
<dbReference type="Pfam" id="PF02518">
    <property type="entry name" value="HATPase_c"/>
    <property type="match status" value="1"/>
</dbReference>
<dbReference type="FunFam" id="3.30.565.10:FF:000010">
    <property type="entry name" value="Sensor histidine kinase RcsC"/>
    <property type="match status" value="1"/>
</dbReference>
<dbReference type="SUPFAM" id="SSF58104">
    <property type="entry name" value="Methyl-accepting chemotaxis protein (MCP) signaling domain"/>
    <property type="match status" value="12"/>
</dbReference>
<keyword evidence="16" id="KW-1185">Reference proteome</keyword>
<feature type="domain" description="Histidine kinase" evidence="12">
    <location>
        <begin position="2120"/>
        <end position="2346"/>
    </location>
</feature>
<dbReference type="Pfam" id="PF00512">
    <property type="entry name" value="HisKA"/>
    <property type="match status" value="1"/>
</dbReference>
<dbReference type="FunFam" id="1.10.287.130:FF:000002">
    <property type="entry name" value="Two-component osmosensing histidine kinase"/>
    <property type="match status" value="1"/>
</dbReference>
<dbReference type="SUPFAM" id="SSF55874">
    <property type="entry name" value="ATPase domain of HSP90 chaperone/DNA topoisomerase II/histidine kinase"/>
    <property type="match status" value="1"/>
</dbReference>
<reference evidence="15" key="1">
    <citation type="submission" date="2023-11" db="EMBL/GenBank/DDBJ databases">
        <authorList>
            <person name="De Vega J J."/>
            <person name="De Vega J J."/>
        </authorList>
    </citation>
    <scope>NUCLEOTIDE SEQUENCE</scope>
</reference>
<evidence type="ECO:0000259" key="14">
    <source>
        <dbReference type="PROSITE" id="PS50885"/>
    </source>
</evidence>
<dbReference type="SMART" id="SM00448">
    <property type="entry name" value="REC"/>
    <property type="match status" value="1"/>
</dbReference>
<feature type="domain" description="HAMP" evidence="14">
    <location>
        <begin position="1769"/>
        <end position="1821"/>
    </location>
</feature>
<name>A0AAD2Q0R2_9AGAR</name>
<feature type="domain" description="HAMP" evidence="14">
    <location>
        <begin position="1125"/>
        <end position="1177"/>
    </location>
</feature>
<dbReference type="InterPro" id="IPR036890">
    <property type="entry name" value="HATPase_C_sf"/>
</dbReference>
<dbReference type="CDD" id="cd06225">
    <property type="entry name" value="HAMP"/>
    <property type="match status" value="19"/>
</dbReference>
<dbReference type="Gene3D" id="3.30.565.10">
    <property type="entry name" value="Histidine kinase-like ATPase, C-terminal domain"/>
    <property type="match status" value="1"/>
</dbReference>
<dbReference type="FunFam" id="1.20.120.1530:FF:000002">
    <property type="entry name" value="Two-component osmosensing histidine kinase"/>
    <property type="match status" value="9"/>
</dbReference>
<evidence type="ECO:0000256" key="5">
    <source>
        <dbReference type="ARBA" id="ARBA00022737"/>
    </source>
</evidence>
<evidence type="ECO:0000256" key="9">
    <source>
        <dbReference type="ARBA" id="ARBA00023012"/>
    </source>
</evidence>
<organism evidence="15 16">
    <name type="scientific">Mycena citricolor</name>
    <dbReference type="NCBI Taxonomy" id="2018698"/>
    <lineage>
        <taxon>Eukaryota</taxon>
        <taxon>Fungi</taxon>
        <taxon>Dikarya</taxon>
        <taxon>Basidiomycota</taxon>
        <taxon>Agaricomycotina</taxon>
        <taxon>Agaricomycetes</taxon>
        <taxon>Agaricomycetidae</taxon>
        <taxon>Agaricales</taxon>
        <taxon>Marasmiineae</taxon>
        <taxon>Mycenaceae</taxon>
        <taxon>Mycena</taxon>
    </lineage>
</organism>
<dbReference type="PRINTS" id="PR00344">
    <property type="entry name" value="BCTRLSENSOR"/>
</dbReference>
<feature type="domain" description="HAMP" evidence="14">
    <location>
        <begin position="372"/>
        <end position="424"/>
    </location>
</feature>
<dbReference type="InterPro" id="IPR004358">
    <property type="entry name" value="Sig_transdc_His_kin-like_C"/>
</dbReference>
<evidence type="ECO:0000256" key="11">
    <source>
        <dbReference type="SAM" id="MobiDB-lite"/>
    </source>
</evidence>
<dbReference type="InterPro" id="IPR003594">
    <property type="entry name" value="HATPase_dom"/>
</dbReference>
<protein>
    <recommendedName>
        <fullName evidence="2">histidine kinase</fullName>
        <ecNumber evidence="2">2.7.13.3</ecNumber>
    </recommendedName>
</protein>
<dbReference type="SUPFAM" id="SSF52172">
    <property type="entry name" value="CheY-like"/>
    <property type="match status" value="2"/>
</dbReference>
<feature type="domain" description="HAMP" evidence="14">
    <location>
        <begin position="2046"/>
        <end position="2098"/>
    </location>
</feature>
<dbReference type="PROSITE" id="PS50109">
    <property type="entry name" value="HIS_KIN"/>
    <property type="match status" value="1"/>
</dbReference>
<keyword evidence="4" id="KW-0808">Transferase</keyword>
<dbReference type="CDD" id="cd00082">
    <property type="entry name" value="HisKA"/>
    <property type="match status" value="1"/>
</dbReference>
<feature type="domain" description="HAMP" evidence="14">
    <location>
        <begin position="941"/>
        <end position="993"/>
    </location>
</feature>
<dbReference type="EC" id="2.7.13.3" evidence="2"/>
<evidence type="ECO:0000256" key="8">
    <source>
        <dbReference type="ARBA" id="ARBA00022840"/>
    </source>
</evidence>
<feature type="domain" description="HAMP" evidence="14">
    <location>
        <begin position="757"/>
        <end position="809"/>
    </location>
</feature>
<evidence type="ECO:0000259" key="12">
    <source>
        <dbReference type="PROSITE" id="PS50109"/>
    </source>
</evidence>
<feature type="domain" description="HAMP" evidence="14">
    <location>
        <begin position="464"/>
        <end position="516"/>
    </location>
</feature>
<dbReference type="Gene3D" id="1.10.287.130">
    <property type="match status" value="1"/>
</dbReference>
<dbReference type="Pfam" id="PF00672">
    <property type="entry name" value="HAMP"/>
    <property type="match status" value="17"/>
</dbReference>
<evidence type="ECO:0000313" key="16">
    <source>
        <dbReference type="Proteomes" id="UP001295794"/>
    </source>
</evidence>
<dbReference type="Proteomes" id="UP001295794">
    <property type="component" value="Unassembled WGS sequence"/>
</dbReference>
<evidence type="ECO:0000256" key="3">
    <source>
        <dbReference type="ARBA" id="ARBA00022553"/>
    </source>
</evidence>
<feature type="domain" description="Response regulatory" evidence="13">
    <location>
        <begin position="2491"/>
        <end position="2615"/>
    </location>
</feature>
<feature type="domain" description="HAMP" evidence="14">
    <location>
        <begin position="849"/>
        <end position="901"/>
    </location>
</feature>
<dbReference type="Gene3D" id="3.40.50.2300">
    <property type="match status" value="1"/>
</dbReference>
<feature type="domain" description="HAMP" evidence="14">
    <location>
        <begin position="1861"/>
        <end position="1913"/>
    </location>
</feature>
<comment type="catalytic activity">
    <reaction evidence="1">
        <text>ATP + protein L-histidine = ADP + protein N-phospho-L-histidine.</text>
        <dbReference type="EC" id="2.7.13.3"/>
    </reaction>
</comment>
<dbReference type="InterPro" id="IPR005467">
    <property type="entry name" value="His_kinase_dom"/>
</dbReference>
<sequence length="2666" mass="287319">MGTLDGDPFKDHLLAVLSLHDAPDAAPIPRYHGPSDWQTDAILRKIEALMMKKPRIPPTQNGDAAHRSNGSGNGGVRMRQGATPTPTLKELPPTETDFSANRARPGSPDSISSYNTASEDVEPPADVYHNDFRDFGSIAGPLTCPACGHRPLHRVWDQGESPGVVANGSALANLVKQGGMDALEELRLLKDQVRDVSRVCNAVATGDLTQKIIVPVQGDLMVQLKKVINNMVDNLGHFATEVTRVSRDVGTEGKLGAQAHVENVEGTWRELTDEVNTLAANLTTQVRSIAAVTVAVAKGDLSKQIEVDASGEILYLKNTVNDMVLRLRTLAVEVTRVTLEVGNQGKLGGEANVPDVEGVWSELVTNVNKMCGSLTQQVRSIAKVTTAVAQGDLSQEVTIDAEGEISTLKDTVNQMVQQLRGFASEVTRVALEVGTYGQLGGQAEVEGVRGTWADLTENVNKMASNLTNQVRSISEVTKAVANGDLTKTMEVDVSGEMLDLKMTINEMVERLGKFSSEVTRVALDVGTHGKLGGQAEVEGVQGTWRDLTGNVNVRVLVRAASLLWLMKSQRMASNLTDQVRSISLVTKAVATGDLTKAIDVNASGEMLDLKNTINDMVSQLANFSSEVTRVALEVGTHGVLGGQAEVEGVQGTWRDLTDNVNRMASNLTDQVRSISLVTKAVAYGDLAKTIDVNASGEMLDLKNTINDMVAQLKNFSSEVTRVALDVGTHGILGGQAEVEGVQGTWRDLTDNVNRMANNLTDQVRSISLVTKAVAYGDLSKTIEVNASGEMLDLKVTINDMVAQLKNFSSEVTRVALDVGTHGILGGQAEVEGVQGTWRDLTDNVNRMASNLTDQVRSISLVTKAVAYGDLTKTTDVNASGEMLDLKVTINDMVAQLKNFSSEVTRVAVDVGTEGKLGGQAKVEGVQGTWKDLTDNVNKMASNLTTQVRSISQVTKAVAHGDLSKTTDVDVRGEMLDLKNTINEMVAQLGNFSREVTRVALEVGTEGKLGGQAEVAGVQGTWKDLTDNVNRMANNLTGQVRSISDVTKAVAYGDLSKTIEVEASGEMLDLKMTINDMVSQLKNFSSEVTRVALDVGTRGKLGGQAEVEGVQGTWRDLTDNVNRMASNLTDQVRSISLVTKAVAYGDLAKTIDVNASGEMLDLKNTINDMVAQLKNFSSEVTRVALDVGTHGILGGQAEVEGVQGTWRDLTDNVNRMANNLTDQVRSISLVTKAVAYGDLTKTIGVNASGEMLDLKVTINEMVERLGNFSSEVTRVALEVGTQGRLGGQAEVPGVQGTWKDLTENVNRMASNLTDQVRSISLVTKAVAYGDLTKTIDVNASGEMLDLKVTINEMVERLGNFSSEVTRVALEVGTQGRLGGQAEVPGVQGTWKDLTENVNRMANNLTDQVRSISEVTKAVANGDLSKKIDVEASGEMLDLKMTINDMVEQLLNFSGEVTRMAQEVGTHGKLGGQAKVEGAQGTWADLTDNVNKMASNLTNQVRSISEVTKAVAYGDLTKKIGVDASGEMLDLKQTINEMVERLGNFSSEVTRVALEVGTQGKLGGQAEVEGVQGTWKDLTTNVNKMASNLTGQVRSISLVTKAVALGDLTRTIEVDVSGEMLDLKNTINDMVSQLNIFASEVTRVAQEVGTEGKLGGQALVKGVQGTWKDLTENVNKMALNITNQVRSISDVTTAVARGDLTKKVEIDVKGEMLDLKSTINNMVSQLSTFASEVTRVALEVGTEGKLGGQAEVEGVEGTWKDLTDNVNKMAMNLTSQVRSISEVTKAVALGNLTKQVEITARGEMLDLKNTINGMVTQLYTLASEITRVSIEVGTEGKLGGQAMVEGTTGMWKTVTDNVNLMAQNLTDQVRSIAEVTKAVARGDLTKQVKITARGEILDLKDTVNAMTASLSQFSAEVTRVAREVGTEGKLGGQAEVEGVEGTWKDLTDNVNVMANNLTLQVRTISDATKAVARGDLTHKIHDLDVSGEILSLVITINDMIDQLAIFASEVKKVALEVGTKGNMGVQAEVGAVQGIWFDITVSVNTMASSLTTQVRGFAQISKAASDGDFTSFITVEASGEMDELKSRINQMLYDLRDSIQKNTAAREAAESANKSKSEFLANMSHEIRTPMNGIIGMTELTLDSDLNRSQRESLLLVHSLARSLLLIIDDILDISKIEAGRMTIEAVAFSVRQTIFDILKTLVGRATQKGLDLILDIAPEIPDALIGDSLRLRQVITNLVGNAIKFTRVGYVALSIHFVSMDEDSVTLQFCVLDTGIGIAQDKLNLIFDTFCQADGSTTRASDHFEYGGTGLGLSISKRLTSLMQGDIWVESELGKGSKFYFTITVETNQQQTIDSMLLKLNPFSKRTILFVDTRGDQSGVEERVSELGLLPVRVQDVSQVADKERCPHIDTIIVDSLTATESIREHEHLRYIPIALLAPSLPRLNMKWCLENGISAHNTTPISTFDLSSVLLSALENNPVNPASVAADVSYDILLAEDNMVNQRLALKILEKYGHSIELAENGSLALNAFVDRALANKPFDVILMDVSMPVMGGMEATQRIRAYETQYGLNRTPIIALTAHAMIGDRERCLQAGMDDHITKPLRRVDLLNAISRLTTEAGVSRPLLKKTAATAYSDYVNNGRFEEVGIDDGMDMMVVPMRNLDHDLP</sequence>
<keyword evidence="8" id="KW-0067">ATP-binding</keyword>
<dbReference type="Pfam" id="PF00072">
    <property type="entry name" value="Response_reg"/>
    <property type="match status" value="1"/>
</dbReference>
<dbReference type="PROSITE" id="PS50885">
    <property type="entry name" value="HAMP"/>
    <property type="match status" value="21"/>
</dbReference>
<feature type="domain" description="HAMP" evidence="14">
    <location>
        <begin position="665"/>
        <end position="717"/>
    </location>
</feature>
<dbReference type="InterPro" id="IPR036097">
    <property type="entry name" value="HisK_dim/P_sf"/>
</dbReference>
<keyword evidence="9" id="KW-0902">Two-component regulatory system</keyword>
<evidence type="ECO:0000256" key="4">
    <source>
        <dbReference type="ARBA" id="ARBA00022679"/>
    </source>
</evidence>
<feature type="domain" description="HAMP" evidence="14">
    <location>
        <begin position="1493"/>
        <end position="1545"/>
    </location>
</feature>
<dbReference type="CDD" id="cd16922">
    <property type="entry name" value="HATPase_EvgS-ArcB-TorS-like"/>
    <property type="match status" value="1"/>
</dbReference>
<evidence type="ECO:0000256" key="1">
    <source>
        <dbReference type="ARBA" id="ARBA00000085"/>
    </source>
</evidence>
<feature type="domain" description="HAMP" evidence="14">
    <location>
        <begin position="280"/>
        <end position="332"/>
    </location>
</feature>
<keyword evidence="6" id="KW-0547">Nucleotide-binding</keyword>
<accession>A0AAD2Q0R2</accession>
<feature type="domain" description="HAMP" evidence="14">
    <location>
        <begin position="1217"/>
        <end position="1269"/>
    </location>
</feature>
<dbReference type="CDD" id="cd17546">
    <property type="entry name" value="REC_hyHK_CKI1_RcsC-like"/>
    <property type="match status" value="1"/>
</dbReference>
<dbReference type="PANTHER" id="PTHR45339">
    <property type="entry name" value="HYBRID SIGNAL TRANSDUCTION HISTIDINE KINASE J"/>
    <property type="match status" value="1"/>
</dbReference>
<feature type="domain" description="HAMP" evidence="14">
    <location>
        <begin position="573"/>
        <end position="625"/>
    </location>
</feature>
<keyword evidence="3 10" id="KW-0597">Phosphoprotein</keyword>
<dbReference type="GO" id="GO:0000155">
    <property type="term" value="F:phosphorelay sensor kinase activity"/>
    <property type="evidence" value="ECO:0007669"/>
    <property type="project" value="InterPro"/>
</dbReference>
<dbReference type="GO" id="GO:0071474">
    <property type="term" value="P:cellular hyperosmotic response"/>
    <property type="evidence" value="ECO:0007669"/>
    <property type="project" value="TreeGrafter"/>
</dbReference>
<dbReference type="SUPFAM" id="SSF47384">
    <property type="entry name" value="Homodimeric domain of signal transducing histidine kinase"/>
    <property type="match status" value="1"/>
</dbReference>